<dbReference type="InterPro" id="IPR021272">
    <property type="entry name" value="DUF2851"/>
</dbReference>
<comment type="caution">
    <text evidence="1">The sequence shown here is derived from an EMBL/GenBank/DDBJ whole genome shotgun (WGS) entry which is preliminary data.</text>
</comment>
<name>A0A967B287_9FLAO</name>
<keyword evidence="2" id="KW-1185">Reference proteome</keyword>
<organism evidence="1 2">
    <name type="scientific">Pelagihabitans pacificus</name>
    <dbReference type="NCBI Taxonomy" id="2696054"/>
    <lineage>
        <taxon>Bacteria</taxon>
        <taxon>Pseudomonadati</taxon>
        <taxon>Bacteroidota</taxon>
        <taxon>Flavobacteriia</taxon>
        <taxon>Flavobacteriales</taxon>
        <taxon>Flavobacteriaceae</taxon>
        <taxon>Pelagihabitans</taxon>
    </lineage>
</organism>
<dbReference type="AlphaFoldDB" id="A0A967B287"/>
<gene>
    <name evidence="1" type="ORF">FK220_015360</name>
</gene>
<reference evidence="1" key="1">
    <citation type="submission" date="2019-07" db="EMBL/GenBank/DDBJ databases">
        <authorList>
            <person name="De-Chao Zhang Q."/>
        </authorList>
    </citation>
    <scope>NUCLEOTIDE SEQUENCE</scope>
    <source>
        <strain evidence="1">TP-CH-4</strain>
    </source>
</reference>
<dbReference type="RefSeq" id="WP_152575238.1">
    <property type="nucleotide sequence ID" value="NZ_VIKU02000005.1"/>
</dbReference>
<dbReference type="EMBL" id="VIKU02000005">
    <property type="protein sequence ID" value="NHF60731.1"/>
    <property type="molecule type" value="Genomic_DNA"/>
</dbReference>
<dbReference type="Proteomes" id="UP000707206">
    <property type="component" value="Unassembled WGS sequence"/>
</dbReference>
<protein>
    <submittedName>
        <fullName evidence="1">DUF2851 family protein</fullName>
    </submittedName>
</protein>
<sequence>MKEDLLHFIWKYKKLQLSNLVTTAGETIFIVDVGTHNHLAGPDFFNSKIEIDGQLWAGNVELHLNSSDWFAHHHERDPNYNNVILHVVWQDDGDVFRSDNTKIPTLQLKDFISSEILQAYQNLFDARHKSFINCEKSVSQIETFLVQNWLDRLFLERLEQKSLLIDQLLKQSKNDWEQVLFILLLKSFGLKINGEAFLELGKTLNFSVVRKLRSNTQTMEAVLLGMSHLLDDPSVFDDYYLQIQKEYRYQKRKFGLDNEAIPKPGFFKLRPPNFPTIRLSQLANVYGSHENLFSKLMNSQDLDTIYTFFDLGASLYWNDHFTFGKSSKKSSKKLSKKFIDLLIINSILPLKFSYSNYKGKNAGDEILRIISNIKEEKNSIISNFGKHGLEIDNAKESQALIQLYNEYCTKNKCLQCAIGASLLQA</sequence>
<dbReference type="Pfam" id="PF11013">
    <property type="entry name" value="DUF2851"/>
    <property type="match status" value="1"/>
</dbReference>
<accession>A0A967B287</accession>
<evidence type="ECO:0000313" key="2">
    <source>
        <dbReference type="Proteomes" id="UP000707206"/>
    </source>
</evidence>
<proteinExistence type="predicted"/>
<reference evidence="1" key="2">
    <citation type="submission" date="2020-03" db="EMBL/GenBank/DDBJ databases">
        <title>Flavobacteriaceae bacterium strain TP-CH-4, a member of the family Flavobacteriaceae isolated from a deep-sea seamount.</title>
        <authorList>
            <person name="Zhang D.-C."/>
        </authorList>
    </citation>
    <scope>NUCLEOTIDE SEQUENCE</scope>
    <source>
        <strain evidence="1">TP-CH-4</strain>
    </source>
</reference>
<evidence type="ECO:0000313" key="1">
    <source>
        <dbReference type="EMBL" id="NHF60731.1"/>
    </source>
</evidence>